<dbReference type="AlphaFoldDB" id="A0AAW5P7U9"/>
<dbReference type="PANTHER" id="PTHR30007">
    <property type="entry name" value="PHP DOMAIN PROTEIN"/>
    <property type="match status" value="1"/>
</dbReference>
<reference evidence="2" key="1">
    <citation type="submission" date="2022-08" db="EMBL/GenBank/DDBJ databases">
        <title>Genomic Encyclopedia of Type Strains, Phase V (KMG-V): Genome sequencing to study the core and pangenomes of soil and plant-associated prokaryotes.</title>
        <authorList>
            <person name="Whitman W."/>
        </authorList>
    </citation>
    <scope>NUCLEOTIDE SEQUENCE</scope>
    <source>
        <strain evidence="2">SP3002</strain>
    </source>
</reference>
<evidence type="ECO:0000313" key="3">
    <source>
        <dbReference type="Proteomes" id="UP001155110"/>
    </source>
</evidence>
<comment type="caution">
    <text evidence="2">The sequence shown here is derived from an EMBL/GenBank/DDBJ whole genome shotgun (WGS) entry which is preliminary data.</text>
</comment>
<dbReference type="Proteomes" id="UP001155110">
    <property type="component" value="Unassembled WGS sequence"/>
</dbReference>
<dbReference type="EMBL" id="JANTZM010000008">
    <property type="protein sequence ID" value="MCS4157953.1"/>
    <property type="molecule type" value="Genomic_DNA"/>
</dbReference>
<evidence type="ECO:0000313" key="2">
    <source>
        <dbReference type="EMBL" id="MCS4157953.1"/>
    </source>
</evidence>
<organism evidence="2 3">
    <name type="scientific">Salinibacter ruber</name>
    <dbReference type="NCBI Taxonomy" id="146919"/>
    <lineage>
        <taxon>Bacteria</taxon>
        <taxon>Pseudomonadati</taxon>
        <taxon>Rhodothermota</taxon>
        <taxon>Rhodothermia</taxon>
        <taxon>Rhodothermales</taxon>
        <taxon>Salinibacteraceae</taxon>
        <taxon>Salinibacter</taxon>
    </lineage>
</organism>
<accession>A0AAW5P7U9</accession>
<dbReference type="PANTHER" id="PTHR30007:SF0">
    <property type="entry name" value="TRANSPOSASE"/>
    <property type="match status" value="1"/>
</dbReference>
<protein>
    <recommendedName>
        <fullName evidence="1">Transposase IS4-like domain-containing protein</fullName>
    </recommendedName>
</protein>
<dbReference type="GO" id="GO:0003677">
    <property type="term" value="F:DNA binding"/>
    <property type="evidence" value="ECO:0007669"/>
    <property type="project" value="InterPro"/>
</dbReference>
<dbReference type="InterPro" id="IPR002559">
    <property type="entry name" value="Transposase_11"/>
</dbReference>
<proteinExistence type="predicted"/>
<sequence>MPRTRPPYPQKFRENNVDTIGLLLGVLVHPANEHDSQMALFLLQRSLGRVSRPKKIFADSGYKGFLGGLVWRCFHWLLRIVRGEEKSTGFEPLPKR</sequence>
<dbReference type="Pfam" id="PF01609">
    <property type="entry name" value="DDE_Tnp_1"/>
    <property type="match status" value="1"/>
</dbReference>
<gene>
    <name evidence="2" type="ORF">GGP99_001920</name>
</gene>
<name>A0AAW5P7U9_9BACT</name>
<evidence type="ECO:0000259" key="1">
    <source>
        <dbReference type="Pfam" id="PF01609"/>
    </source>
</evidence>
<feature type="domain" description="Transposase IS4-like" evidence="1">
    <location>
        <begin position="17"/>
        <end position="80"/>
    </location>
</feature>
<dbReference type="GO" id="GO:0006313">
    <property type="term" value="P:DNA transposition"/>
    <property type="evidence" value="ECO:0007669"/>
    <property type="project" value="InterPro"/>
</dbReference>
<dbReference type="GO" id="GO:0004803">
    <property type="term" value="F:transposase activity"/>
    <property type="evidence" value="ECO:0007669"/>
    <property type="project" value="InterPro"/>
</dbReference>